<dbReference type="Pfam" id="PF10722">
    <property type="entry name" value="YbjN"/>
    <property type="match status" value="1"/>
</dbReference>
<gene>
    <name evidence="1" type="ORF">CLV28_2857</name>
</gene>
<dbReference type="Proteomes" id="UP000231693">
    <property type="component" value="Unassembled WGS sequence"/>
</dbReference>
<dbReference type="OrthoDB" id="3256964at2"/>
<dbReference type="RefSeq" id="WP_100423999.1">
    <property type="nucleotide sequence ID" value="NZ_BOOX01000008.1"/>
</dbReference>
<protein>
    <submittedName>
        <fullName evidence="1">Putative sensory transduction regulator</fullName>
    </submittedName>
</protein>
<evidence type="ECO:0000313" key="1">
    <source>
        <dbReference type="EMBL" id="PJJ69048.1"/>
    </source>
</evidence>
<dbReference type="CDD" id="cd17511">
    <property type="entry name" value="YbjN_AmyR-like"/>
    <property type="match status" value="1"/>
</dbReference>
<dbReference type="AlphaFoldDB" id="A0A2M9CCG7"/>
<accession>A0A2M9CCG7</accession>
<evidence type="ECO:0000313" key="2">
    <source>
        <dbReference type="Proteomes" id="UP000231693"/>
    </source>
</evidence>
<keyword evidence="2" id="KW-1185">Reference proteome</keyword>
<proteinExistence type="predicted"/>
<organism evidence="1 2">
    <name type="scientific">Sediminihabitans luteus</name>
    <dbReference type="NCBI Taxonomy" id="1138585"/>
    <lineage>
        <taxon>Bacteria</taxon>
        <taxon>Bacillati</taxon>
        <taxon>Actinomycetota</taxon>
        <taxon>Actinomycetes</taxon>
        <taxon>Micrococcales</taxon>
        <taxon>Cellulomonadaceae</taxon>
        <taxon>Sediminihabitans</taxon>
    </lineage>
</organism>
<comment type="caution">
    <text evidence="1">The sequence shown here is derived from an EMBL/GenBank/DDBJ whole genome shotgun (WGS) entry which is preliminary data.</text>
</comment>
<name>A0A2M9CCG7_9CELL</name>
<reference evidence="1 2" key="1">
    <citation type="submission" date="2017-11" db="EMBL/GenBank/DDBJ databases">
        <title>Genomic Encyclopedia of Archaeal and Bacterial Type Strains, Phase II (KMG-II): From Individual Species to Whole Genera.</title>
        <authorList>
            <person name="Goeker M."/>
        </authorList>
    </citation>
    <scope>NUCLEOTIDE SEQUENCE [LARGE SCALE GENOMIC DNA]</scope>
    <source>
        <strain evidence="1 2">DSM 25478</strain>
    </source>
</reference>
<dbReference type="InterPro" id="IPR019660">
    <property type="entry name" value="Put_sensory_transdc_reg_YbjN"/>
</dbReference>
<dbReference type="EMBL" id="PGFE01000006">
    <property type="protein sequence ID" value="PJJ69048.1"/>
    <property type="molecule type" value="Genomic_DNA"/>
</dbReference>
<sequence>MSRTPTRWISRLLDSLRGGGERPAPALDVPSPLTAARVGDDLTRRGYHYRSGDGELTGTWDGHRMWFLLLGERQEILCVRGRWSRTLPGEHRGLVLRAINDWNRDAVWPTAYVREDTDDGVLSLYAEISVDLEHGVTDAQLADVVTTGLSSAIGLFRSVDRLLGPLPTD</sequence>